<name>A0A8X6PGV6_NEPPI</name>
<dbReference type="EMBL" id="BMAW01116284">
    <property type="protein sequence ID" value="GFT70045.1"/>
    <property type="molecule type" value="Genomic_DNA"/>
</dbReference>
<keyword evidence="3" id="KW-1185">Reference proteome</keyword>
<evidence type="ECO:0000313" key="3">
    <source>
        <dbReference type="Proteomes" id="UP000887013"/>
    </source>
</evidence>
<dbReference type="OrthoDB" id="10440230at2759"/>
<feature type="region of interest" description="Disordered" evidence="1">
    <location>
        <begin position="22"/>
        <end position="49"/>
    </location>
</feature>
<sequence>MAKDEFYLQSISQMMLDQSSHLAENKRPWGDRGAEIGSFTPRKPPVNRQPIMRPVMEKLNAVYMPLGSGGRRDNETFQRFFSALVLPLEDNED</sequence>
<feature type="compositionally biased region" description="Basic and acidic residues" evidence="1">
    <location>
        <begin position="23"/>
        <end position="34"/>
    </location>
</feature>
<accession>A0A8X6PGV6</accession>
<dbReference type="Proteomes" id="UP000887013">
    <property type="component" value="Unassembled WGS sequence"/>
</dbReference>
<gene>
    <name evidence="2" type="ORF">NPIL_540931</name>
</gene>
<evidence type="ECO:0000313" key="2">
    <source>
        <dbReference type="EMBL" id="GFT70045.1"/>
    </source>
</evidence>
<protein>
    <submittedName>
        <fullName evidence="2">Uncharacterized protein</fullName>
    </submittedName>
</protein>
<proteinExistence type="predicted"/>
<organism evidence="2 3">
    <name type="scientific">Nephila pilipes</name>
    <name type="common">Giant wood spider</name>
    <name type="synonym">Nephila maculata</name>
    <dbReference type="NCBI Taxonomy" id="299642"/>
    <lineage>
        <taxon>Eukaryota</taxon>
        <taxon>Metazoa</taxon>
        <taxon>Ecdysozoa</taxon>
        <taxon>Arthropoda</taxon>
        <taxon>Chelicerata</taxon>
        <taxon>Arachnida</taxon>
        <taxon>Araneae</taxon>
        <taxon>Araneomorphae</taxon>
        <taxon>Entelegynae</taxon>
        <taxon>Araneoidea</taxon>
        <taxon>Nephilidae</taxon>
        <taxon>Nephila</taxon>
    </lineage>
</organism>
<comment type="caution">
    <text evidence="2">The sequence shown here is derived from an EMBL/GenBank/DDBJ whole genome shotgun (WGS) entry which is preliminary data.</text>
</comment>
<reference evidence="2" key="1">
    <citation type="submission" date="2020-08" db="EMBL/GenBank/DDBJ databases">
        <title>Multicomponent nature underlies the extraordinary mechanical properties of spider dragline silk.</title>
        <authorList>
            <person name="Kono N."/>
            <person name="Nakamura H."/>
            <person name="Mori M."/>
            <person name="Yoshida Y."/>
            <person name="Ohtoshi R."/>
            <person name="Malay A.D."/>
            <person name="Moran D.A.P."/>
            <person name="Tomita M."/>
            <person name="Numata K."/>
            <person name="Arakawa K."/>
        </authorList>
    </citation>
    <scope>NUCLEOTIDE SEQUENCE</scope>
</reference>
<evidence type="ECO:0000256" key="1">
    <source>
        <dbReference type="SAM" id="MobiDB-lite"/>
    </source>
</evidence>
<dbReference type="AlphaFoldDB" id="A0A8X6PGV6"/>